<comment type="caution">
    <text evidence="5">The sequence shown here is derived from an EMBL/GenBank/DDBJ whole genome shotgun (WGS) entry which is preliminary data.</text>
</comment>
<feature type="compositionally biased region" description="Basic and acidic residues" evidence="3">
    <location>
        <begin position="78"/>
        <end position="96"/>
    </location>
</feature>
<dbReference type="GO" id="GO:0005829">
    <property type="term" value="C:cytosol"/>
    <property type="evidence" value="ECO:0007669"/>
    <property type="project" value="UniProtKB-SubCell"/>
</dbReference>
<keyword evidence="2" id="KW-0963">Cytoplasm</keyword>
<dbReference type="InterPro" id="IPR025307">
    <property type="entry name" value="FIIND_dom"/>
</dbReference>
<dbReference type="Proteomes" id="UP000606274">
    <property type="component" value="Unassembled WGS sequence"/>
</dbReference>
<evidence type="ECO:0000259" key="4">
    <source>
        <dbReference type="PROSITE" id="PS51830"/>
    </source>
</evidence>
<dbReference type="PROSITE" id="PS51830">
    <property type="entry name" value="FIIND"/>
    <property type="match status" value="1"/>
</dbReference>
<dbReference type="PANTHER" id="PTHR13265">
    <property type="entry name" value="THO COMPLEX SUBUNIT 1"/>
    <property type="match status" value="1"/>
</dbReference>
<gene>
    <name evidence="5" type="ORF">HF521_010360</name>
</gene>
<feature type="region of interest" description="Disordered" evidence="3">
    <location>
        <begin position="346"/>
        <end position="367"/>
    </location>
</feature>
<dbReference type="GO" id="GO:0000445">
    <property type="term" value="C:THO complex part of transcription export complex"/>
    <property type="evidence" value="ECO:0007669"/>
    <property type="project" value="TreeGrafter"/>
</dbReference>
<dbReference type="Pfam" id="PF13553">
    <property type="entry name" value="FIIND"/>
    <property type="match status" value="1"/>
</dbReference>
<evidence type="ECO:0000313" key="5">
    <source>
        <dbReference type="EMBL" id="KAF7692750.1"/>
    </source>
</evidence>
<accession>A0A8T0AN21</accession>
<dbReference type="Gene3D" id="1.10.533.10">
    <property type="entry name" value="Death Domain, Fas"/>
    <property type="match status" value="1"/>
</dbReference>
<dbReference type="EMBL" id="JABFDY010000020">
    <property type="protein sequence ID" value="KAF7692750.1"/>
    <property type="molecule type" value="Genomic_DNA"/>
</dbReference>
<dbReference type="SUPFAM" id="SSF47986">
    <property type="entry name" value="DEATH domain"/>
    <property type="match status" value="1"/>
</dbReference>
<keyword evidence="6" id="KW-1185">Reference proteome</keyword>
<reference evidence="5" key="1">
    <citation type="submission" date="2020-08" db="EMBL/GenBank/DDBJ databases">
        <title>Chromosome-level assembly of Southern catfish (Silurus meridionalis) provides insights into visual adaptation to the nocturnal and benthic lifestyles.</title>
        <authorList>
            <person name="Zhang Y."/>
            <person name="Wang D."/>
            <person name="Peng Z."/>
        </authorList>
    </citation>
    <scope>NUCLEOTIDE SEQUENCE</scope>
    <source>
        <strain evidence="5">SWU-2019-XX</strain>
        <tissue evidence="5">Muscle</tissue>
    </source>
</reference>
<dbReference type="PANTHER" id="PTHR13265:SF1">
    <property type="entry name" value="CASPASE RECRUITMENT DOMAIN-CONTAINING PROTEIN 8"/>
    <property type="match status" value="1"/>
</dbReference>
<feature type="compositionally biased region" description="Basic residues" evidence="3">
    <location>
        <begin position="347"/>
        <end position="356"/>
    </location>
</feature>
<dbReference type="AlphaFoldDB" id="A0A8T0AN21"/>
<feature type="region of interest" description="Disordered" evidence="3">
    <location>
        <begin position="1"/>
        <end position="96"/>
    </location>
</feature>
<organism evidence="5 6">
    <name type="scientific">Silurus meridionalis</name>
    <name type="common">Southern catfish</name>
    <name type="synonym">Silurus soldatovi meridionalis</name>
    <dbReference type="NCBI Taxonomy" id="175797"/>
    <lineage>
        <taxon>Eukaryota</taxon>
        <taxon>Metazoa</taxon>
        <taxon>Chordata</taxon>
        <taxon>Craniata</taxon>
        <taxon>Vertebrata</taxon>
        <taxon>Euteleostomi</taxon>
        <taxon>Actinopterygii</taxon>
        <taxon>Neopterygii</taxon>
        <taxon>Teleostei</taxon>
        <taxon>Ostariophysi</taxon>
        <taxon>Siluriformes</taxon>
        <taxon>Siluridae</taxon>
        <taxon>Silurus</taxon>
    </lineage>
</organism>
<evidence type="ECO:0000313" key="6">
    <source>
        <dbReference type="Proteomes" id="UP000606274"/>
    </source>
</evidence>
<protein>
    <recommendedName>
        <fullName evidence="4">FIIND domain-containing protein</fullName>
    </recommendedName>
</protein>
<dbReference type="GO" id="GO:0006406">
    <property type="term" value="P:mRNA export from nucleus"/>
    <property type="evidence" value="ECO:0007669"/>
    <property type="project" value="TreeGrafter"/>
</dbReference>
<dbReference type="InterPro" id="IPR011029">
    <property type="entry name" value="DEATH-like_dom_sf"/>
</dbReference>
<dbReference type="Pfam" id="PF23679">
    <property type="entry name" value="UPA-FIIND"/>
    <property type="match status" value="1"/>
</dbReference>
<evidence type="ECO:0000256" key="2">
    <source>
        <dbReference type="ARBA" id="ARBA00022490"/>
    </source>
</evidence>
<feature type="compositionally biased region" description="Acidic residues" evidence="3">
    <location>
        <begin position="44"/>
        <end position="66"/>
    </location>
</feature>
<comment type="subcellular location">
    <subcellularLocation>
        <location evidence="1">Cytoplasm</location>
        <location evidence="1">Cytosol</location>
    </subcellularLocation>
</comment>
<dbReference type="InterPro" id="IPR021861">
    <property type="entry name" value="THO_THOC1"/>
</dbReference>
<evidence type="ECO:0000256" key="3">
    <source>
        <dbReference type="SAM" id="MobiDB-lite"/>
    </source>
</evidence>
<proteinExistence type="predicted"/>
<feature type="domain" description="FIIND" evidence="4">
    <location>
        <begin position="102"/>
        <end position="346"/>
    </location>
</feature>
<sequence length="477" mass="54571">MVVNMANLVDAKEVDDGNTEIPASDLKESPTDNEYSSSESAESSSEESEDEEEGEEQEEENQEDLENVGSCAEGVTDGSRKETREDTRNGDHKNPLCEKCDNLQRPIYQLATPREICENRWQLFLEDEGVYECSETGLVFEVSQSVRIRYRVLSWSKYGAFLKDSWKFAGPIFDVDCDPSILKSIQFPHSLCLADEDNEVKFSVLHTSKPAEHHGVVQVYKEVGQQDLYSFRVYLATNNESDIADIKKEIRSARKKYMKIEKPPQCQKLLEENKKYRLISEPQGDITPEDIQFTVAVVKIKGYFEAFFEQRPPFKLSLIEAESEQSVWSATIREGDCVENTVERSRSRSCSRKRKSSVTEAEPNNKRFRLCDEPDGVRTKEADMSDQQLMQVAKCMGIERNVVAILYLGLTKQDVEEIEMKTKSGQVMVNFNILDRWRSRQSKGKAKVMQLYEALSKEDVPREVIGCLEDMLQESPT</sequence>
<evidence type="ECO:0000256" key="1">
    <source>
        <dbReference type="ARBA" id="ARBA00004514"/>
    </source>
</evidence>
<feature type="compositionally biased region" description="Low complexity" evidence="3">
    <location>
        <begin position="34"/>
        <end position="43"/>
    </location>
</feature>
<name>A0A8T0AN21_SILME</name>